<dbReference type="InterPro" id="IPR017900">
    <property type="entry name" value="4Fe4S_Fe_S_CS"/>
</dbReference>
<name>A0A366IAL6_9FIRM</name>
<dbReference type="Pfam" id="PF04879">
    <property type="entry name" value="Molybdop_Fe4S4"/>
    <property type="match status" value="1"/>
</dbReference>
<feature type="domain" description="4Fe-4S ferredoxin-type" evidence="8">
    <location>
        <begin position="650"/>
        <end position="679"/>
    </location>
</feature>
<organism evidence="10 11">
    <name type="scientific">Alkalibaculum bacchi</name>
    <dbReference type="NCBI Taxonomy" id="645887"/>
    <lineage>
        <taxon>Bacteria</taxon>
        <taxon>Bacillati</taxon>
        <taxon>Bacillota</taxon>
        <taxon>Clostridia</taxon>
        <taxon>Eubacteriales</taxon>
        <taxon>Eubacteriaceae</taxon>
        <taxon>Alkalibaculum</taxon>
    </lineage>
</organism>
<keyword evidence="1" id="KW-0004">4Fe-4S</keyword>
<dbReference type="Gene3D" id="3.40.50.740">
    <property type="match status" value="2"/>
</dbReference>
<dbReference type="FunFam" id="3.30.70.20:FF:000035">
    <property type="entry name" value="Iron hydrogenase 1"/>
    <property type="match status" value="1"/>
</dbReference>
<dbReference type="PANTHER" id="PTHR42783:SF3">
    <property type="entry name" value="GLUTAMATE SYNTHASE [NADPH] SMALL CHAIN-RELATED"/>
    <property type="match status" value="1"/>
</dbReference>
<dbReference type="GO" id="GO:0046872">
    <property type="term" value="F:metal ion binding"/>
    <property type="evidence" value="ECO:0007669"/>
    <property type="project" value="UniProtKB-KW"/>
</dbReference>
<evidence type="ECO:0000259" key="9">
    <source>
        <dbReference type="PROSITE" id="PS51669"/>
    </source>
</evidence>
<dbReference type="Pfam" id="PF12838">
    <property type="entry name" value="Fer4_7"/>
    <property type="match status" value="1"/>
</dbReference>
<keyword evidence="6" id="KW-0411">Iron-sulfur</keyword>
<dbReference type="Pfam" id="PF14691">
    <property type="entry name" value="Fer4_20"/>
    <property type="match status" value="1"/>
</dbReference>
<dbReference type="SMART" id="SM00926">
    <property type="entry name" value="Molybdop_Fe4S4"/>
    <property type="match status" value="1"/>
</dbReference>
<dbReference type="RefSeq" id="WP_113919920.1">
    <property type="nucleotide sequence ID" value="NZ_QNRX01000004.1"/>
</dbReference>
<dbReference type="Proteomes" id="UP000253490">
    <property type="component" value="Unassembled WGS sequence"/>
</dbReference>
<dbReference type="InterPro" id="IPR017896">
    <property type="entry name" value="4Fe4S_Fe-S-bd"/>
</dbReference>
<feature type="domain" description="2Fe-2S ferredoxin-type" evidence="7">
    <location>
        <begin position="2"/>
        <end position="80"/>
    </location>
</feature>
<dbReference type="SUPFAM" id="SSF54292">
    <property type="entry name" value="2Fe-2S ferredoxin-like"/>
    <property type="match status" value="1"/>
</dbReference>
<dbReference type="PROSITE" id="PS51085">
    <property type="entry name" value="2FE2S_FER_2"/>
    <property type="match status" value="1"/>
</dbReference>
<dbReference type="Gene3D" id="1.10.1060.10">
    <property type="entry name" value="Alpha-helical ferredoxin"/>
    <property type="match status" value="1"/>
</dbReference>
<evidence type="ECO:0000259" key="8">
    <source>
        <dbReference type="PROSITE" id="PS51379"/>
    </source>
</evidence>
<evidence type="ECO:0000256" key="4">
    <source>
        <dbReference type="ARBA" id="ARBA00023002"/>
    </source>
</evidence>
<dbReference type="PROSITE" id="PS51669">
    <property type="entry name" value="4FE4S_MOW_BIS_MGD"/>
    <property type="match status" value="1"/>
</dbReference>
<gene>
    <name evidence="10" type="ORF">DES36_10455</name>
</gene>
<dbReference type="Pfam" id="PF07992">
    <property type="entry name" value="Pyr_redox_2"/>
    <property type="match status" value="1"/>
</dbReference>
<keyword evidence="2" id="KW-0479">Metal-binding</keyword>
<evidence type="ECO:0000256" key="3">
    <source>
        <dbReference type="ARBA" id="ARBA00022737"/>
    </source>
</evidence>
<evidence type="ECO:0000313" key="11">
    <source>
        <dbReference type="Proteomes" id="UP000253490"/>
    </source>
</evidence>
<keyword evidence="4" id="KW-0560">Oxidoreductase</keyword>
<evidence type="ECO:0000259" key="7">
    <source>
        <dbReference type="PROSITE" id="PS51085"/>
    </source>
</evidence>
<dbReference type="InterPro" id="IPR023753">
    <property type="entry name" value="FAD/NAD-binding_dom"/>
</dbReference>
<keyword evidence="11" id="KW-1185">Reference proteome</keyword>
<dbReference type="Gene3D" id="3.50.50.60">
    <property type="entry name" value="FAD/NAD(P)-binding domain"/>
    <property type="match status" value="2"/>
</dbReference>
<dbReference type="CDD" id="cd00207">
    <property type="entry name" value="fer2"/>
    <property type="match status" value="1"/>
</dbReference>
<dbReference type="InterPro" id="IPR042204">
    <property type="entry name" value="2Fe-2S-bd_N"/>
</dbReference>
<dbReference type="PANTHER" id="PTHR42783">
    <property type="entry name" value="GLUTAMATE SYNTHASE [NADPH] SMALL CHAIN"/>
    <property type="match status" value="1"/>
</dbReference>
<proteinExistence type="predicted"/>
<dbReference type="GO" id="GO:0016491">
    <property type="term" value="F:oxidoreductase activity"/>
    <property type="evidence" value="ECO:0007669"/>
    <property type="project" value="UniProtKB-KW"/>
</dbReference>
<dbReference type="InterPro" id="IPR036010">
    <property type="entry name" value="2Fe-2S_ferredoxin-like_sf"/>
</dbReference>
<dbReference type="Gene3D" id="2.20.25.90">
    <property type="entry name" value="ADC-like domains"/>
    <property type="match status" value="1"/>
</dbReference>
<dbReference type="SUPFAM" id="SSF51971">
    <property type="entry name" value="Nucleotide-binding domain"/>
    <property type="match status" value="2"/>
</dbReference>
<sequence length="1191" mass="129990">MSLIRLNINGKEVTGIDGQTILQIAQENNIEIPTLCYDERVKIYGSCGLCVVEVEGIPKLLRSCATLASNGMVVNTNSDKIRLSRKTALDLLLSDHVGDCKAPCVRACPGETDCQGYVGLIANGEHIEALKLIKEQLPLPGSIGRVCPHPCEDACRRQLVEEPISIAHLKRFVADQDMFNEEMFIPELEPKTGKKVGVIGGGPAGLTAAYYLTQKGHDVTIYDQMPEMGGMLRYGIPQYRLPKDIIDEEVAVIEKMGAKLVNNVKIGKDITFDYIRENNDAVFVGVGAWTSSAMRCKGEDAEGVIGGIDFLRKAMLNEDLVIGEKVAVVGGGNTAMDACRTAVRLGAKEVYVLYRRTKEEMPAEEIEIIEGEEEGVTFKFLVSPIEIISENGKAKQVRLQKMELGEPDASGRRKPVPIEGAEEVLDVDLVIAAIGQGSNLAGLEAIETTSRGTIAADENSFQTSIPGVFAGGDVTNKGAGIAIQAIGDAKKAANVIDKYLAGEIVPYVKPYYVIRDDEITEEDFADRPKMPRSKIKHVSGEDRKGNFEEINFGYTEEEAIEDAKRCLECGCHDVFECKLFHYANEYDVEPARIAGEVHHREEDDNHPFIVRNSDKCILCGLCVRVCSEVMDNEALGLIDRGFDTVVKPAFGLALKDTNCISCGQCVSVCPTGALQERLQLEKSVPVETNTTSTICAHCSVGCNINLETRGEMIYRAIPDKESKVDNGLLCAKGRFGFDTVQKDKRILSPMVRKEGNLVEVEWEEAIRFAAKKMQSLSMMYGSESVAVSVSDRNTNEEIYMIKKIAEEGLGTKNITSFNRVYGGIKDVLGYDASTNTFDELYSTETIVLLGSDIMEDHPILGVKIKDAVAKGVQLLVVNPFVSHADEWAKNKICVENNIDFLKQVAKELIERGSAPANTAGMDELKASLNTVTVSKEAKEFVDIYTKAKKAIIVFDQNALSADSAKMIANIAVLAGHIGKARAGIIQLKPKNNSQGLADIGINADCTIIEEGIKGGIIKGMMIFGEDVPNVDLSNLEFLMVQDMYLTETAKKADVVLPSASYAESKGTFTNAERRIQTLKVAIPSLTGEENWVDLCDLAAALGLKINYSSVDDITEELTRNVPGYYGFTACVDGTSFWPIGEGNVLYTNGYNFPCGKAQLQVVEDGKLLDKVESTDAHGKMFKEVLKENGII</sequence>
<dbReference type="GO" id="GO:0051539">
    <property type="term" value="F:4 iron, 4 sulfur cluster binding"/>
    <property type="evidence" value="ECO:0007669"/>
    <property type="project" value="UniProtKB-KW"/>
</dbReference>
<reference evidence="10 11" key="1">
    <citation type="submission" date="2018-06" db="EMBL/GenBank/DDBJ databases">
        <title>Genomic Encyclopedia of Type Strains, Phase IV (KMG-IV): sequencing the most valuable type-strain genomes for metagenomic binning, comparative biology and taxonomic classification.</title>
        <authorList>
            <person name="Goeker M."/>
        </authorList>
    </citation>
    <scope>NUCLEOTIDE SEQUENCE [LARGE SCALE GENOMIC DNA]</scope>
    <source>
        <strain evidence="10 11">DSM 22112</strain>
    </source>
</reference>
<dbReference type="OrthoDB" id="9803192at2"/>
<dbReference type="InterPro" id="IPR001041">
    <property type="entry name" value="2Fe-2S_ferredoxin-type"/>
</dbReference>
<dbReference type="PROSITE" id="PS00490">
    <property type="entry name" value="MOLYBDOPTERIN_PROK_2"/>
    <property type="match status" value="1"/>
</dbReference>
<dbReference type="Pfam" id="PF00384">
    <property type="entry name" value="Molybdopterin"/>
    <property type="match status" value="1"/>
</dbReference>
<dbReference type="InterPro" id="IPR006963">
    <property type="entry name" value="Mopterin_OxRdtase_4Fe-4S_dom"/>
</dbReference>
<dbReference type="PRINTS" id="PR00419">
    <property type="entry name" value="ADXRDTASE"/>
</dbReference>
<comment type="caution">
    <text evidence="10">The sequence shown here is derived from an EMBL/GenBank/DDBJ whole genome shotgun (WGS) entry which is preliminary data.</text>
</comment>
<dbReference type="PROSITE" id="PS51379">
    <property type="entry name" value="4FE4S_FER_2"/>
    <property type="match status" value="2"/>
</dbReference>
<dbReference type="Gene3D" id="3.30.70.20">
    <property type="match status" value="1"/>
</dbReference>
<dbReference type="SUPFAM" id="SSF53706">
    <property type="entry name" value="Formate dehydrogenase/DMSO reductase, domains 1-3"/>
    <property type="match status" value="1"/>
</dbReference>
<dbReference type="InterPro" id="IPR006656">
    <property type="entry name" value="Mopterin_OxRdtase"/>
</dbReference>
<evidence type="ECO:0000256" key="5">
    <source>
        <dbReference type="ARBA" id="ARBA00023004"/>
    </source>
</evidence>
<protein>
    <submittedName>
        <fullName evidence="10">Formate dehydrogenase major subunit</fullName>
    </submittedName>
</protein>
<dbReference type="AlphaFoldDB" id="A0A366IAL6"/>
<dbReference type="InterPro" id="IPR009051">
    <property type="entry name" value="Helical_ferredxn"/>
</dbReference>
<dbReference type="InterPro" id="IPR036188">
    <property type="entry name" value="FAD/NAD-bd_sf"/>
</dbReference>
<feature type="domain" description="4Fe-4S Mo/W bis-MGD-type" evidence="9">
    <location>
        <begin position="688"/>
        <end position="744"/>
    </location>
</feature>
<feature type="domain" description="4Fe-4S ferredoxin-type" evidence="8">
    <location>
        <begin position="607"/>
        <end position="640"/>
    </location>
</feature>
<dbReference type="Gene3D" id="3.40.228.10">
    <property type="entry name" value="Dimethylsulfoxide Reductase, domain 2"/>
    <property type="match status" value="1"/>
</dbReference>
<keyword evidence="3" id="KW-0677">Repeat</keyword>
<dbReference type="Pfam" id="PF13510">
    <property type="entry name" value="Fer2_4"/>
    <property type="match status" value="1"/>
</dbReference>
<dbReference type="SUPFAM" id="SSF54862">
    <property type="entry name" value="4Fe-4S ferredoxins"/>
    <property type="match status" value="1"/>
</dbReference>
<dbReference type="InterPro" id="IPR028261">
    <property type="entry name" value="DPD_II"/>
</dbReference>
<accession>A0A366IAL6</accession>
<evidence type="ECO:0000256" key="2">
    <source>
        <dbReference type="ARBA" id="ARBA00022723"/>
    </source>
</evidence>
<evidence type="ECO:0000256" key="1">
    <source>
        <dbReference type="ARBA" id="ARBA00022485"/>
    </source>
</evidence>
<evidence type="ECO:0000313" key="10">
    <source>
        <dbReference type="EMBL" id="RBP67356.1"/>
    </source>
</evidence>
<dbReference type="SUPFAM" id="SSF46548">
    <property type="entry name" value="alpha-helical ferredoxin"/>
    <property type="match status" value="1"/>
</dbReference>
<dbReference type="Gene3D" id="3.10.20.440">
    <property type="entry name" value="2Fe-2S iron-sulphur cluster binding domain, sarcosine oxidase, alpha subunit, N-terminal domain"/>
    <property type="match status" value="1"/>
</dbReference>
<dbReference type="PROSITE" id="PS00198">
    <property type="entry name" value="4FE4S_FER_1"/>
    <property type="match status" value="1"/>
</dbReference>
<keyword evidence="5" id="KW-0408">Iron</keyword>
<dbReference type="InterPro" id="IPR006655">
    <property type="entry name" value="Mopterin_OxRdtase_prok_CS"/>
</dbReference>
<dbReference type="EMBL" id="QNRX01000004">
    <property type="protein sequence ID" value="RBP67356.1"/>
    <property type="molecule type" value="Genomic_DNA"/>
</dbReference>
<evidence type="ECO:0000256" key="6">
    <source>
        <dbReference type="ARBA" id="ARBA00023014"/>
    </source>
</evidence>